<comment type="similarity">
    <text evidence="11">Belongs to the NhaA Na(+)/H(+) (TC 2.A.33) antiporter family.</text>
</comment>
<feature type="transmembrane region" description="Helical" evidence="11">
    <location>
        <begin position="277"/>
        <end position="300"/>
    </location>
</feature>
<keyword evidence="2 11" id="KW-0813">Transport</keyword>
<evidence type="ECO:0000313" key="13">
    <source>
        <dbReference type="EMBL" id="WEG07624.1"/>
    </source>
</evidence>
<dbReference type="EMBL" id="CP119108">
    <property type="protein sequence ID" value="WEG07624.1"/>
    <property type="molecule type" value="Genomic_DNA"/>
</dbReference>
<feature type="transmembrane region" description="Helical" evidence="11">
    <location>
        <begin position="148"/>
        <end position="168"/>
    </location>
</feature>
<evidence type="ECO:0000256" key="5">
    <source>
        <dbReference type="ARBA" id="ARBA00022692"/>
    </source>
</evidence>
<feature type="transmembrane region" description="Helical" evidence="11">
    <location>
        <begin position="312"/>
        <end position="337"/>
    </location>
</feature>
<keyword evidence="10 11" id="KW-0739">Sodium transport</keyword>
<feature type="transmembrane region" description="Helical" evidence="11">
    <location>
        <begin position="121"/>
        <end position="141"/>
    </location>
</feature>
<evidence type="ECO:0000256" key="6">
    <source>
        <dbReference type="ARBA" id="ARBA00022989"/>
    </source>
</evidence>
<sequence>MSHPLRSPRLAAVLLLLAAACGILLANSPAADAVFRVQHFALGIPHTPFDLDVGEWIADGLLAVFFFTVAVELQFELTSGQLRSARNALLPAIAAAGGVAAPIVVYLLIAAPAGWGQGWPVPTATDIAFALGVLAVVGRGLPARVRVFLLALAILDDIIGIVFIAVLFAHDVSFGMLLLALVLIVVFGVLSRTLGGRFGRSIVAVMIVVAVAAWAVMLASGVHATIAGVLLGLAVSQRPGMRAAHVLEPWVNGVVLPLFALSAALVAIPSAGTLSPVFWGIALALPVGKLIGIAGTAAIAQKLLRLAPADRIHFADLIAAGTLGGIGFTVSLLLANLAFLADPDIRDQAVLGVLCGSLAALAVAAVVVSWRARAHRRQQA</sequence>
<evidence type="ECO:0000256" key="9">
    <source>
        <dbReference type="ARBA" id="ARBA00023136"/>
    </source>
</evidence>
<feature type="signal peptide" evidence="12">
    <location>
        <begin position="1"/>
        <end position="26"/>
    </location>
</feature>
<comment type="subcellular location">
    <subcellularLocation>
        <location evidence="1">Cell inner membrane</location>
        <topology evidence="1">Multi-pass membrane protein</topology>
    </subcellularLocation>
    <subcellularLocation>
        <location evidence="11">Cell membrane</location>
        <topology evidence="11">Multi-pass membrane protein</topology>
    </subcellularLocation>
</comment>
<dbReference type="PROSITE" id="PS51257">
    <property type="entry name" value="PROKAR_LIPOPROTEIN"/>
    <property type="match status" value="1"/>
</dbReference>
<keyword evidence="12" id="KW-0732">Signal</keyword>
<keyword evidence="5 11" id="KW-0812">Transmembrane</keyword>
<evidence type="ECO:0000256" key="2">
    <source>
        <dbReference type="ARBA" id="ARBA00022448"/>
    </source>
</evidence>
<gene>
    <name evidence="11" type="primary">nhaA</name>
    <name evidence="13" type="ORF">PU630_10180</name>
</gene>
<evidence type="ECO:0000256" key="7">
    <source>
        <dbReference type="ARBA" id="ARBA00023053"/>
    </source>
</evidence>
<organism evidence="13 14">
    <name type="scientific">Microbacterium horticulturae</name>
    <dbReference type="NCBI Taxonomy" id="3028316"/>
    <lineage>
        <taxon>Bacteria</taxon>
        <taxon>Bacillati</taxon>
        <taxon>Actinomycetota</taxon>
        <taxon>Actinomycetes</taxon>
        <taxon>Micrococcales</taxon>
        <taxon>Microbacteriaceae</taxon>
        <taxon>Microbacterium</taxon>
    </lineage>
</organism>
<feature type="transmembrane region" description="Helical" evidence="11">
    <location>
        <begin position="349"/>
        <end position="370"/>
    </location>
</feature>
<keyword evidence="8 11" id="KW-0406">Ion transport</keyword>
<evidence type="ECO:0000256" key="1">
    <source>
        <dbReference type="ARBA" id="ARBA00004429"/>
    </source>
</evidence>
<reference evidence="13 14" key="1">
    <citation type="submission" date="2023-03" db="EMBL/GenBank/DDBJ databases">
        <title>Genome sequence of Microbacterium sp. KACC 23027.</title>
        <authorList>
            <person name="Kim S."/>
            <person name="Heo J."/>
            <person name="Kwon S.-W."/>
        </authorList>
    </citation>
    <scope>NUCLEOTIDE SEQUENCE [LARGE SCALE GENOMIC DNA]</scope>
    <source>
        <strain evidence="13 14">KACC 23027</strain>
    </source>
</reference>
<feature type="chain" id="PRO_5045426573" description="Na(+)/H(+) antiporter NhaA" evidence="12">
    <location>
        <begin position="27"/>
        <end position="380"/>
    </location>
</feature>
<evidence type="ECO:0000256" key="11">
    <source>
        <dbReference type="HAMAP-Rule" id="MF_01844"/>
    </source>
</evidence>
<feature type="transmembrane region" description="Helical" evidence="11">
    <location>
        <begin position="87"/>
        <end position="109"/>
    </location>
</feature>
<comment type="function">
    <text evidence="11">Na(+)/H(+) antiporter that extrudes sodium in exchange for external protons.</text>
</comment>
<keyword evidence="9 11" id="KW-0472">Membrane</keyword>
<comment type="catalytic activity">
    <reaction evidence="11">
        <text>Na(+)(in) + 2 H(+)(out) = Na(+)(out) + 2 H(+)(in)</text>
        <dbReference type="Rhea" id="RHEA:29251"/>
        <dbReference type="ChEBI" id="CHEBI:15378"/>
        <dbReference type="ChEBI" id="CHEBI:29101"/>
    </reaction>
</comment>
<dbReference type="RefSeq" id="WP_275276962.1">
    <property type="nucleotide sequence ID" value="NZ_CP119108.1"/>
</dbReference>
<keyword evidence="7 11" id="KW-0915">Sodium</keyword>
<name>A0ABY8BTW9_9MICO</name>
<keyword evidence="6 11" id="KW-1133">Transmembrane helix</keyword>
<evidence type="ECO:0000256" key="4">
    <source>
        <dbReference type="ARBA" id="ARBA00022475"/>
    </source>
</evidence>
<keyword evidence="3 11" id="KW-0050">Antiport</keyword>
<dbReference type="InterPro" id="IPR004670">
    <property type="entry name" value="NhaA"/>
</dbReference>
<evidence type="ECO:0000256" key="3">
    <source>
        <dbReference type="ARBA" id="ARBA00022449"/>
    </source>
</evidence>
<keyword evidence="14" id="KW-1185">Reference proteome</keyword>
<feature type="transmembrane region" description="Helical" evidence="11">
    <location>
        <begin position="250"/>
        <end position="271"/>
    </location>
</feature>
<accession>A0ABY8BTW9</accession>
<feature type="transmembrane region" description="Helical" evidence="11">
    <location>
        <begin position="57"/>
        <end position="75"/>
    </location>
</feature>
<keyword evidence="4 11" id="KW-1003">Cell membrane</keyword>
<dbReference type="Pfam" id="PF06965">
    <property type="entry name" value="Na_H_antiport_1"/>
    <property type="match status" value="1"/>
</dbReference>
<feature type="transmembrane region" description="Helical" evidence="11">
    <location>
        <begin position="222"/>
        <end position="238"/>
    </location>
</feature>
<dbReference type="InterPro" id="IPR023171">
    <property type="entry name" value="Na/H_antiporter_dom_sf"/>
</dbReference>
<evidence type="ECO:0000256" key="10">
    <source>
        <dbReference type="ARBA" id="ARBA00023201"/>
    </source>
</evidence>
<feature type="transmembrane region" description="Helical" evidence="11">
    <location>
        <begin position="174"/>
        <end position="191"/>
    </location>
</feature>
<dbReference type="PANTHER" id="PTHR30341:SF0">
    <property type="entry name" value="NA(+)_H(+) ANTIPORTER NHAA"/>
    <property type="match status" value="1"/>
</dbReference>
<feature type="transmembrane region" description="Helical" evidence="11">
    <location>
        <begin position="198"/>
        <end position="216"/>
    </location>
</feature>
<protein>
    <recommendedName>
        <fullName evidence="11">Na(+)/H(+) antiporter NhaA</fullName>
    </recommendedName>
    <alternativeName>
        <fullName evidence="11">Sodium/proton antiporter NhaA</fullName>
    </alternativeName>
</protein>
<proteinExistence type="inferred from homology"/>
<dbReference type="Proteomes" id="UP001214553">
    <property type="component" value="Chromosome"/>
</dbReference>
<evidence type="ECO:0000313" key="14">
    <source>
        <dbReference type="Proteomes" id="UP001214553"/>
    </source>
</evidence>
<dbReference type="Gene3D" id="1.20.1530.10">
    <property type="entry name" value="Na+/H+ antiporter like domain"/>
    <property type="match status" value="1"/>
</dbReference>
<evidence type="ECO:0000256" key="8">
    <source>
        <dbReference type="ARBA" id="ARBA00023065"/>
    </source>
</evidence>
<dbReference type="PANTHER" id="PTHR30341">
    <property type="entry name" value="SODIUM ION/PROTON ANTIPORTER NHAA-RELATED"/>
    <property type="match status" value="1"/>
</dbReference>
<dbReference type="HAMAP" id="MF_01844">
    <property type="entry name" value="NhaA"/>
    <property type="match status" value="1"/>
</dbReference>
<evidence type="ECO:0000256" key="12">
    <source>
        <dbReference type="SAM" id="SignalP"/>
    </source>
</evidence>